<dbReference type="PIRSF" id="PIRSF036893">
    <property type="entry name" value="Lipocalin_ApoD"/>
    <property type="match status" value="1"/>
</dbReference>
<dbReference type="EMBL" id="QDDL01000001">
    <property type="protein sequence ID" value="PVZ71537.1"/>
    <property type="molecule type" value="Genomic_DNA"/>
</dbReference>
<dbReference type="PRINTS" id="PR01171">
    <property type="entry name" value="BCTLIPOCALIN"/>
</dbReference>
<dbReference type="GO" id="GO:0006950">
    <property type="term" value="P:response to stress"/>
    <property type="evidence" value="ECO:0007669"/>
    <property type="project" value="UniProtKB-ARBA"/>
</dbReference>
<dbReference type="Proteomes" id="UP000244906">
    <property type="component" value="Unassembled WGS sequence"/>
</dbReference>
<evidence type="ECO:0000256" key="3">
    <source>
        <dbReference type="ARBA" id="ARBA00011738"/>
    </source>
</evidence>
<dbReference type="RefSeq" id="WP_116685127.1">
    <property type="nucleotide sequence ID" value="NZ_CAWNYD010000001.1"/>
</dbReference>
<protein>
    <recommendedName>
        <fullName evidence="11 12">Outer membrane lipoprotein Blc</fullName>
    </recommendedName>
</protein>
<sequence>MKANSRLFLLLILLFLFGCTALPKGIAPVQPFQIESYLGTWYEIARLDHSFERGLEQVSANYSMRDDGGVRVVNRGYSSASGEWSQAEGKAYFVKSDNQGHLKVSFFGPFYGAYVVFELGSDYQYAFVSGPNRNYLWLLARQPEVSDNLKSKFIRSIQQLGFDDKALIFPRQVSHE</sequence>
<dbReference type="AlphaFoldDB" id="A0A2V1H2Y8"/>
<evidence type="ECO:0000256" key="11">
    <source>
        <dbReference type="ARBA" id="ARBA00071217"/>
    </source>
</evidence>
<dbReference type="InterPro" id="IPR012674">
    <property type="entry name" value="Calycin"/>
</dbReference>
<comment type="caution">
    <text evidence="15">The sequence shown here is derived from an EMBL/GenBank/DDBJ whole genome shotgun (WGS) entry which is preliminary data.</text>
</comment>
<dbReference type="CDD" id="cd19438">
    <property type="entry name" value="lipocalin_Blc-like"/>
    <property type="match status" value="1"/>
</dbReference>
<evidence type="ECO:0000256" key="12">
    <source>
        <dbReference type="PIRNR" id="PIRNR036893"/>
    </source>
</evidence>
<keyword evidence="16" id="KW-1185">Reference proteome</keyword>
<dbReference type="Pfam" id="PF08212">
    <property type="entry name" value="Lipocalin_2"/>
    <property type="match status" value="1"/>
</dbReference>
<dbReference type="GO" id="GO:0008289">
    <property type="term" value="F:lipid binding"/>
    <property type="evidence" value="ECO:0007669"/>
    <property type="project" value="UniProtKB-UniRule"/>
</dbReference>
<evidence type="ECO:0000256" key="6">
    <source>
        <dbReference type="ARBA" id="ARBA00023136"/>
    </source>
</evidence>
<dbReference type="PANTHER" id="PTHR10612:SF34">
    <property type="entry name" value="APOLIPOPROTEIN D"/>
    <property type="match status" value="1"/>
</dbReference>
<keyword evidence="4" id="KW-0732">Signal</keyword>
<dbReference type="InterPro" id="IPR000566">
    <property type="entry name" value="Lipocln_cytosolic_FA-bd_dom"/>
</dbReference>
<dbReference type="InterPro" id="IPR002446">
    <property type="entry name" value="Lipocalin_bac"/>
</dbReference>
<keyword evidence="7 13" id="KW-0564">Palmitate</keyword>
<evidence type="ECO:0000259" key="14">
    <source>
        <dbReference type="Pfam" id="PF08212"/>
    </source>
</evidence>
<gene>
    <name evidence="15" type="ORF">DC094_00365</name>
</gene>
<dbReference type="SUPFAM" id="SSF50814">
    <property type="entry name" value="Lipocalins"/>
    <property type="match status" value="1"/>
</dbReference>
<evidence type="ECO:0000256" key="13">
    <source>
        <dbReference type="PIRSR" id="PIRSR036893-52"/>
    </source>
</evidence>
<comment type="similarity">
    <text evidence="2 12">Belongs to the calycin superfamily. Lipocalin family.</text>
</comment>
<evidence type="ECO:0000313" key="16">
    <source>
        <dbReference type="Proteomes" id="UP000244906"/>
    </source>
</evidence>
<organism evidence="15 16">
    <name type="scientific">Pelagibaculum spongiae</name>
    <dbReference type="NCBI Taxonomy" id="2080658"/>
    <lineage>
        <taxon>Bacteria</taxon>
        <taxon>Pseudomonadati</taxon>
        <taxon>Pseudomonadota</taxon>
        <taxon>Gammaproteobacteria</taxon>
        <taxon>Oceanospirillales</taxon>
        <taxon>Pelagibaculum</taxon>
    </lineage>
</organism>
<accession>A0A2V1H2Y8</accession>
<keyword evidence="9 12" id="KW-0449">Lipoprotein</keyword>
<name>A0A2V1H2Y8_9GAMM</name>
<evidence type="ECO:0000256" key="1">
    <source>
        <dbReference type="ARBA" id="ARBA00004459"/>
    </source>
</evidence>
<feature type="domain" description="Lipocalin/cytosolic fatty-acid binding" evidence="14">
    <location>
        <begin position="34"/>
        <end position="171"/>
    </location>
</feature>
<keyword evidence="5 12" id="KW-0446">Lipid-binding</keyword>
<proteinExistence type="inferred from homology"/>
<evidence type="ECO:0000256" key="4">
    <source>
        <dbReference type="ARBA" id="ARBA00022729"/>
    </source>
</evidence>
<dbReference type="PANTHER" id="PTHR10612">
    <property type="entry name" value="APOLIPOPROTEIN D"/>
    <property type="match status" value="1"/>
</dbReference>
<dbReference type="GO" id="GO:0009279">
    <property type="term" value="C:cell outer membrane"/>
    <property type="evidence" value="ECO:0007669"/>
    <property type="project" value="UniProtKB-SubCell"/>
</dbReference>
<dbReference type="PROSITE" id="PS51257">
    <property type="entry name" value="PROKAR_LIPOPROTEIN"/>
    <property type="match status" value="1"/>
</dbReference>
<comment type="function">
    <text evidence="10 12">Involved in the storage or transport of lipids necessary for membrane maintenance under stressful conditions. Displays a binding preference for lysophospholipids.</text>
</comment>
<dbReference type="InterPro" id="IPR047202">
    <property type="entry name" value="Lipocalin_Blc-like_dom"/>
</dbReference>
<comment type="subunit">
    <text evidence="3 12">Homodimer.</text>
</comment>
<evidence type="ECO:0000256" key="5">
    <source>
        <dbReference type="ARBA" id="ARBA00023121"/>
    </source>
</evidence>
<dbReference type="FunFam" id="2.40.128.20:FF:000002">
    <property type="entry name" value="Outer membrane lipoprotein Blc"/>
    <property type="match status" value="1"/>
</dbReference>
<keyword evidence="6 12" id="KW-0472">Membrane</keyword>
<feature type="lipid moiety-binding region" description="S-diacylglycerol cysteine" evidence="13">
    <location>
        <position position="19"/>
    </location>
</feature>
<evidence type="ECO:0000256" key="2">
    <source>
        <dbReference type="ARBA" id="ARBA00006889"/>
    </source>
</evidence>
<evidence type="ECO:0000256" key="10">
    <source>
        <dbReference type="ARBA" id="ARBA00057024"/>
    </source>
</evidence>
<reference evidence="15 16" key="1">
    <citation type="submission" date="2018-04" db="EMBL/GenBank/DDBJ databases">
        <title>Thalassorhabdus spongiae gen. nov., sp. nov., isolated from a marine sponge in South-West Iceland.</title>
        <authorList>
            <person name="Knobloch S."/>
            <person name="Daussin A."/>
            <person name="Johannsson R."/>
            <person name="Marteinsson V.T."/>
        </authorList>
    </citation>
    <scope>NUCLEOTIDE SEQUENCE [LARGE SCALE GENOMIC DNA]</scope>
    <source>
        <strain evidence="15 16">Hp12</strain>
    </source>
</reference>
<keyword evidence="8 12" id="KW-0998">Cell outer membrane</keyword>
<comment type="subcellular location">
    <subcellularLocation>
        <location evidence="1">Cell outer membrane</location>
        <topology evidence="1">Lipid-anchor</topology>
    </subcellularLocation>
</comment>
<evidence type="ECO:0000256" key="8">
    <source>
        <dbReference type="ARBA" id="ARBA00023237"/>
    </source>
</evidence>
<dbReference type="Gene3D" id="2.40.128.20">
    <property type="match status" value="1"/>
</dbReference>
<dbReference type="InterPro" id="IPR022271">
    <property type="entry name" value="Lipocalin_ApoD"/>
</dbReference>
<evidence type="ECO:0000256" key="9">
    <source>
        <dbReference type="ARBA" id="ARBA00023288"/>
    </source>
</evidence>
<evidence type="ECO:0000313" key="15">
    <source>
        <dbReference type="EMBL" id="PVZ71537.1"/>
    </source>
</evidence>
<evidence type="ECO:0000256" key="7">
    <source>
        <dbReference type="ARBA" id="ARBA00023139"/>
    </source>
</evidence>
<dbReference type="OrthoDB" id="9793905at2"/>